<dbReference type="Proteomes" id="UP000193986">
    <property type="component" value="Unassembled WGS sequence"/>
</dbReference>
<name>A0A1Y2B995_9TREE</name>
<proteinExistence type="predicted"/>
<reference evidence="1 2" key="1">
    <citation type="submission" date="2016-07" db="EMBL/GenBank/DDBJ databases">
        <title>Pervasive Adenine N6-methylation of Active Genes in Fungi.</title>
        <authorList>
            <consortium name="DOE Joint Genome Institute"/>
            <person name="Mondo S.J."/>
            <person name="Dannebaum R.O."/>
            <person name="Kuo R.C."/>
            <person name="Labutti K."/>
            <person name="Haridas S."/>
            <person name="Kuo A."/>
            <person name="Salamov A."/>
            <person name="Ahrendt S.R."/>
            <person name="Lipzen A."/>
            <person name="Sullivan W."/>
            <person name="Andreopoulos W.B."/>
            <person name="Clum A."/>
            <person name="Lindquist E."/>
            <person name="Daum C."/>
            <person name="Ramamoorthy G.K."/>
            <person name="Gryganskyi A."/>
            <person name="Culley D."/>
            <person name="Magnuson J.K."/>
            <person name="James T.Y."/>
            <person name="O'Malley M.A."/>
            <person name="Stajich J.E."/>
            <person name="Spatafora J.W."/>
            <person name="Visel A."/>
            <person name="Grigoriev I.V."/>
        </authorList>
    </citation>
    <scope>NUCLEOTIDE SEQUENCE [LARGE SCALE GENOMIC DNA]</scope>
    <source>
        <strain evidence="1 2">68-887.2</strain>
    </source>
</reference>
<gene>
    <name evidence="1" type="ORF">BCR39DRAFT_598061</name>
</gene>
<keyword evidence="2" id="KW-1185">Reference proteome</keyword>
<evidence type="ECO:0000313" key="1">
    <source>
        <dbReference type="EMBL" id="ORY31399.1"/>
    </source>
</evidence>
<dbReference type="EMBL" id="MCFC01000015">
    <property type="protein sequence ID" value="ORY31399.1"/>
    <property type="molecule type" value="Genomic_DNA"/>
</dbReference>
<comment type="caution">
    <text evidence="1">The sequence shown here is derived from an EMBL/GenBank/DDBJ whole genome shotgun (WGS) entry which is preliminary data.</text>
</comment>
<protein>
    <submittedName>
        <fullName evidence="1">Uncharacterized protein</fullName>
    </submittedName>
</protein>
<dbReference type="AlphaFoldDB" id="A0A1Y2B995"/>
<dbReference type="InParanoid" id="A0A1Y2B995"/>
<accession>A0A1Y2B995</accession>
<sequence length="165" mass="18670">MARRGRAEISSIRTVTAHLLNSDVEQKGDEDSTTFLHEENFNVEKIDSDARLENELVCHAQETTFILIAMLRCASGLFLPLWKVRAQQLVRSNLARFLLRDRRQGVRAEEIRGCLFGSGTRPARFRVPDDPKKLSVVYSYVQVGLLKVRLYDASGDHLTGILVAE</sequence>
<evidence type="ECO:0000313" key="2">
    <source>
        <dbReference type="Proteomes" id="UP000193986"/>
    </source>
</evidence>
<organism evidence="1 2">
    <name type="scientific">Naematelia encephala</name>
    <dbReference type="NCBI Taxonomy" id="71784"/>
    <lineage>
        <taxon>Eukaryota</taxon>
        <taxon>Fungi</taxon>
        <taxon>Dikarya</taxon>
        <taxon>Basidiomycota</taxon>
        <taxon>Agaricomycotina</taxon>
        <taxon>Tremellomycetes</taxon>
        <taxon>Tremellales</taxon>
        <taxon>Naemateliaceae</taxon>
        <taxon>Naematelia</taxon>
    </lineage>
</organism>